<reference evidence="1 2" key="1">
    <citation type="journal article" date="2006" name="Int. J. Syst. Evol. Microbiol.">
        <title>Chryseobacterium piscium sp. nov., isolated from fish of the South Atlantic Ocean off South Africa.</title>
        <authorList>
            <person name="de Beer H."/>
            <person name="Hugo C.J."/>
            <person name="Jooste P.J."/>
            <person name="Vancanneyt M."/>
            <person name="Coenye T."/>
            <person name="Vandamme P."/>
        </authorList>
    </citation>
    <scope>NUCLEOTIDE SEQUENCE [LARGE SCALE GENOMIC DNA]</scope>
    <source>
        <strain evidence="1 2">CCUG 51923</strain>
    </source>
</reference>
<dbReference type="Proteomes" id="UP000256512">
    <property type="component" value="Unassembled WGS sequence"/>
</dbReference>
<accession>A0A3D9BUJ8</accession>
<gene>
    <name evidence="1" type="ORF">DRF62_01180</name>
</gene>
<sequence length="313" mass="35007">MKKKLISISIIFLVGCSSSNDTLLQDQNELLQSKGELIELENSITSENSVANKGGETVIMDYTIGALIPPQNGGCSSITRDSNDNPGINNEGFGPDPVSFLGYKIRGFGKPTTSIYYSGIYFYILNKSKTITSSRWGTSITDNPKSQAISIEQVFEPNFTYEIKLKAYIEDKIYTDNYGMYDIEKSEGRPTIKVQLKETPDIAGKNPCEFMSHVQTELLGVSNNLKQQKIDNYAVDKIYTFNFSPTVKTNSLVIYFLPQMSGQRSNAPVPQSTFIMWLSNIKITQKPFDLQYYSEDGGYRPLDNDDGRAGSIR</sequence>
<name>A0A3D9BUJ8_9FLAO</name>
<proteinExistence type="predicted"/>
<keyword evidence="2" id="KW-1185">Reference proteome</keyword>
<evidence type="ECO:0000313" key="2">
    <source>
        <dbReference type="Proteomes" id="UP000256512"/>
    </source>
</evidence>
<protein>
    <recommendedName>
        <fullName evidence="3">Lipoprotein</fullName>
    </recommendedName>
</protein>
<comment type="caution">
    <text evidence="1">The sequence shown here is derived from an EMBL/GenBank/DDBJ whole genome shotgun (WGS) entry which is preliminary data.</text>
</comment>
<organism evidence="1 2">
    <name type="scientific">Chryseobacterium piscium</name>
    <dbReference type="NCBI Taxonomy" id="333702"/>
    <lineage>
        <taxon>Bacteria</taxon>
        <taxon>Pseudomonadati</taxon>
        <taxon>Bacteroidota</taxon>
        <taxon>Flavobacteriia</taxon>
        <taxon>Flavobacteriales</taxon>
        <taxon>Weeksellaceae</taxon>
        <taxon>Chryseobacterium group</taxon>
        <taxon>Chryseobacterium</taxon>
    </lineage>
</organism>
<dbReference type="PROSITE" id="PS51257">
    <property type="entry name" value="PROKAR_LIPOPROTEIN"/>
    <property type="match status" value="1"/>
</dbReference>
<dbReference type="RefSeq" id="WP_115948730.1">
    <property type="nucleotide sequence ID" value="NZ_QNVS01000002.1"/>
</dbReference>
<evidence type="ECO:0008006" key="3">
    <source>
        <dbReference type="Google" id="ProtNLM"/>
    </source>
</evidence>
<dbReference type="AlphaFoldDB" id="A0A3D9BUJ8"/>
<evidence type="ECO:0000313" key="1">
    <source>
        <dbReference type="EMBL" id="REC57169.1"/>
    </source>
</evidence>
<dbReference type="EMBL" id="QNVS01000002">
    <property type="protein sequence ID" value="REC57169.1"/>
    <property type="molecule type" value="Genomic_DNA"/>
</dbReference>